<dbReference type="Proteomes" id="UP000887566">
    <property type="component" value="Unplaced"/>
</dbReference>
<name>A0A914VWM7_9BILA</name>
<dbReference type="InterPro" id="IPR017853">
    <property type="entry name" value="GH"/>
</dbReference>
<evidence type="ECO:0000259" key="1">
    <source>
        <dbReference type="Pfam" id="PF03644"/>
    </source>
</evidence>
<dbReference type="AlphaFoldDB" id="A0A914VWM7"/>
<evidence type="ECO:0000313" key="2">
    <source>
        <dbReference type="Proteomes" id="UP000887566"/>
    </source>
</evidence>
<dbReference type="SUPFAM" id="SSF51445">
    <property type="entry name" value="(Trans)glycosidases"/>
    <property type="match status" value="1"/>
</dbReference>
<dbReference type="InterPro" id="IPR005201">
    <property type="entry name" value="TIM_ENGase"/>
</dbReference>
<reference evidence="3" key="1">
    <citation type="submission" date="2022-11" db="UniProtKB">
        <authorList>
            <consortium name="WormBaseParasite"/>
        </authorList>
    </citation>
    <scope>IDENTIFICATION</scope>
</reference>
<protein>
    <submittedName>
        <fullName evidence="3">Mannosyl-glycoprotein endo-beta-N-acetylglucosaminidase</fullName>
    </submittedName>
</protein>
<dbReference type="PANTHER" id="PTHR13246:SF1">
    <property type="entry name" value="CYTOSOLIC ENDO-BETA-N-ACETYLGLUCOSAMINIDASE"/>
    <property type="match status" value="1"/>
</dbReference>
<dbReference type="InterPro" id="IPR032979">
    <property type="entry name" value="ENGase"/>
</dbReference>
<proteinExistence type="predicted"/>
<dbReference type="GO" id="GO:0005829">
    <property type="term" value="C:cytosol"/>
    <property type="evidence" value="ECO:0007669"/>
    <property type="project" value="UniProtKB-SubCell"/>
</dbReference>
<keyword evidence="2" id="KW-1185">Reference proteome</keyword>
<accession>A0A914VWM7</accession>
<sequence length="506" mass="56491">MDKCGDATTPLDTLEELLQWDHTTVPSVLCGKPLVSWVPKKNDSPQTLVCHDMKGGYLQHDRFVDGCAVEEATPFYVAHWWYMDVFVYFSHHLVTLPPVGWINAAHQHGVLVLGTFITEWEAGAKICSEILSDPEKTRACISQLTLIAKVHNFDGWLINIENVIEYDHLTALQGFLSELTKSMRSALGERSRVVWYDSVIATSGRLKWQDELNALNRYARRLLGIWPALRRLKAMYFSQLAQVSHLRPWFDCCDAIFLNYTWTEASLRQTAAEAADRKGSVFVGVDCFGRGTFGDGGWNCCEAFGVCRKLDLSVALFAPGWVCETLPTNELLSDNIQRFWAKLCPFVECRPLTVMPFSTNFSIGFTAEAECGSLRFNLSDQQIQPHSLSGEESRIALRFAADGSSAGVRISSGGKPVRIFRTSIEVDKDIDIVIETWEPVDFQLVVWLGDTDAPDESIISGQSVVPLIRSFRLSSKELLTSSHLVGIGLVAVDEVNVNKLTASYCC</sequence>
<dbReference type="PANTHER" id="PTHR13246">
    <property type="entry name" value="ENDO BETA N-ACETYLGLUCOSAMINIDASE"/>
    <property type="match status" value="1"/>
</dbReference>
<dbReference type="Pfam" id="PF03644">
    <property type="entry name" value="Glyco_hydro_85"/>
    <property type="match status" value="1"/>
</dbReference>
<feature type="domain" description="Cytosolic endo-beta-N-acetylglucosaminidase TIM barrel" evidence="1">
    <location>
        <begin position="61"/>
        <end position="366"/>
    </location>
</feature>
<organism evidence="2 3">
    <name type="scientific">Plectus sambesii</name>
    <dbReference type="NCBI Taxonomy" id="2011161"/>
    <lineage>
        <taxon>Eukaryota</taxon>
        <taxon>Metazoa</taxon>
        <taxon>Ecdysozoa</taxon>
        <taxon>Nematoda</taxon>
        <taxon>Chromadorea</taxon>
        <taxon>Plectida</taxon>
        <taxon>Plectina</taxon>
        <taxon>Plectoidea</taxon>
        <taxon>Plectidae</taxon>
        <taxon>Plectus</taxon>
    </lineage>
</organism>
<dbReference type="WBParaSite" id="PSAMB.scaffold271size59940.g4250.t2">
    <property type="protein sequence ID" value="PSAMB.scaffold271size59940.g4250.t2"/>
    <property type="gene ID" value="PSAMB.scaffold271size59940.g4250"/>
</dbReference>
<dbReference type="GO" id="GO:0033925">
    <property type="term" value="F:mannosyl-glycoprotein endo-beta-N-acetylglucosaminidase activity"/>
    <property type="evidence" value="ECO:0007669"/>
    <property type="project" value="UniProtKB-EC"/>
</dbReference>
<dbReference type="Gene3D" id="3.20.20.80">
    <property type="entry name" value="Glycosidases"/>
    <property type="match status" value="2"/>
</dbReference>
<evidence type="ECO:0000313" key="3">
    <source>
        <dbReference type="WBParaSite" id="PSAMB.scaffold271size59940.g4250.t2"/>
    </source>
</evidence>